<sequence>MSKACVPPSGRTIILSTHYMDEAELLGDRIAIISQGKLCCCGSPLFLKSRLGSGYYLTVVKREELDTSTPSSTSICTSTSTGKLPALKDSESTMSEDTGLGSEGSSSCESPLAASTLAQLLARVSSG</sequence>
<gene>
    <name evidence="4" type="primary">Abca1_0</name>
    <name evidence="4" type="ORF">EYF80_058786</name>
</gene>
<proteinExistence type="predicted"/>
<organism evidence="4 5">
    <name type="scientific">Liparis tanakae</name>
    <name type="common">Tanaka's snailfish</name>
    <dbReference type="NCBI Taxonomy" id="230148"/>
    <lineage>
        <taxon>Eukaryota</taxon>
        <taxon>Metazoa</taxon>
        <taxon>Chordata</taxon>
        <taxon>Craniata</taxon>
        <taxon>Vertebrata</taxon>
        <taxon>Euteleostomi</taxon>
        <taxon>Actinopterygii</taxon>
        <taxon>Neopterygii</taxon>
        <taxon>Teleostei</taxon>
        <taxon>Neoteleostei</taxon>
        <taxon>Acanthomorphata</taxon>
        <taxon>Eupercaria</taxon>
        <taxon>Perciformes</taxon>
        <taxon>Cottioidei</taxon>
        <taxon>Cottales</taxon>
        <taxon>Liparidae</taxon>
        <taxon>Liparis</taxon>
    </lineage>
</organism>
<dbReference type="EMBL" id="SRLO01003846">
    <property type="protein sequence ID" value="TNN31062.1"/>
    <property type="molecule type" value="Genomic_DNA"/>
</dbReference>
<feature type="region of interest" description="Disordered" evidence="3">
    <location>
        <begin position="66"/>
        <end position="111"/>
    </location>
</feature>
<comment type="caution">
    <text evidence="4">The sequence shown here is derived from an EMBL/GenBank/DDBJ whole genome shotgun (WGS) entry which is preliminary data.</text>
</comment>
<evidence type="ECO:0000256" key="3">
    <source>
        <dbReference type="SAM" id="MobiDB-lite"/>
    </source>
</evidence>
<evidence type="ECO:0000256" key="1">
    <source>
        <dbReference type="ARBA" id="ARBA00022448"/>
    </source>
</evidence>
<feature type="compositionally biased region" description="Low complexity" evidence="3">
    <location>
        <begin position="67"/>
        <end position="81"/>
    </location>
</feature>
<dbReference type="Proteomes" id="UP000314294">
    <property type="component" value="Unassembled WGS sequence"/>
</dbReference>
<dbReference type="OrthoDB" id="8061355at2759"/>
<evidence type="ECO:0000313" key="5">
    <source>
        <dbReference type="Proteomes" id="UP000314294"/>
    </source>
</evidence>
<dbReference type="InterPro" id="IPR026082">
    <property type="entry name" value="ABCA"/>
</dbReference>
<dbReference type="InterPro" id="IPR027417">
    <property type="entry name" value="P-loop_NTPase"/>
</dbReference>
<dbReference type="AlphaFoldDB" id="A0A4Z2ERZ4"/>
<dbReference type="SUPFAM" id="SSF52540">
    <property type="entry name" value="P-loop containing nucleoside triphosphate hydrolases"/>
    <property type="match status" value="1"/>
</dbReference>
<keyword evidence="4" id="KW-0067">ATP-binding</keyword>
<dbReference type="PANTHER" id="PTHR19229">
    <property type="entry name" value="ATP-BINDING CASSETTE TRANSPORTER SUBFAMILY A ABCA"/>
    <property type="match status" value="1"/>
</dbReference>
<dbReference type="GO" id="GO:0005319">
    <property type="term" value="F:lipid transporter activity"/>
    <property type="evidence" value="ECO:0007669"/>
    <property type="project" value="TreeGrafter"/>
</dbReference>
<protein>
    <submittedName>
        <fullName evidence="4">ATP-binding cassette sub-family A member 1</fullName>
    </submittedName>
</protein>
<dbReference type="Gene3D" id="3.40.50.300">
    <property type="entry name" value="P-loop containing nucleotide triphosphate hydrolases"/>
    <property type="match status" value="1"/>
</dbReference>
<evidence type="ECO:0000256" key="2">
    <source>
        <dbReference type="ARBA" id="ARBA00022737"/>
    </source>
</evidence>
<evidence type="ECO:0000313" key="4">
    <source>
        <dbReference type="EMBL" id="TNN31062.1"/>
    </source>
</evidence>
<accession>A0A4Z2ERZ4</accession>
<dbReference type="GO" id="GO:0005524">
    <property type="term" value="F:ATP binding"/>
    <property type="evidence" value="ECO:0007669"/>
    <property type="project" value="UniProtKB-KW"/>
</dbReference>
<name>A0A4Z2ERZ4_9TELE</name>
<keyword evidence="2" id="KW-0677">Repeat</keyword>
<reference evidence="4 5" key="1">
    <citation type="submission" date="2019-03" db="EMBL/GenBank/DDBJ databases">
        <title>First draft genome of Liparis tanakae, snailfish: a comprehensive survey of snailfish specific genes.</title>
        <authorList>
            <person name="Kim W."/>
            <person name="Song I."/>
            <person name="Jeong J.-H."/>
            <person name="Kim D."/>
            <person name="Kim S."/>
            <person name="Ryu S."/>
            <person name="Song J.Y."/>
            <person name="Lee S.K."/>
        </authorList>
    </citation>
    <scope>NUCLEOTIDE SEQUENCE [LARGE SCALE GENOMIC DNA]</scope>
    <source>
        <tissue evidence="4">Muscle</tissue>
    </source>
</reference>
<dbReference type="PANTHER" id="PTHR19229:SF36">
    <property type="entry name" value="ATP-BINDING CASSETTE SUB-FAMILY A MEMBER 2"/>
    <property type="match status" value="1"/>
</dbReference>
<dbReference type="GO" id="GO:0140359">
    <property type="term" value="F:ABC-type transporter activity"/>
    <property type="evidence" value="ECO:0007669"/>
    <property type="project" value="InterPro"/>
</dbReference>
<keyword evidence="5" id="KW-1185">Reference proteome</keyword>
<keyword evidence="1" id="KW-0813">Transport</keyword>
<dbReference type="GO" id="GO:0016020">
    <property type="term" value="C:membrane"/>
    <property type="evidence" value="ECO:0007669"/>
    <property type="project" value="InterPro"/>
</dbReference>
<keyword evidence="4" id="KW-0547">Nucleotide-binding</keyword>